<dbReference type="KEGG" id="dbk:DGMP_35220"/>
<dbReference type="Pfam" id="PF25583">
    <property type="entry name" value="WCX"/>
    <property type="match status" value="1"/>
</dbReference>
<evidence type="ECO:0000313" key="4">
    <source>
        <dbReference type="EMBL" id="BCL62829.1"/>
    </source>
</evidence>
<organism evidence="4 5">
    <name type="scientific">Desulfomarina profundi</name>
    <dbReference type="NCBI Taxonomy" id="2772557"/>
    <lineage>
        <taxon>Bacteria</taxon>
        <taxon>Pseudomonadati</taxon>
        <taxon>Thermodesulfobacteriota</taxon>
        <taxon>Desulfobulbia</taxon>
        <taxon>Desulfobulbales</taxon>
        <taxon>Desulfobulbaceae</taxon>
        <taxon>Desulfomarina</taxon>
    </lineage>
</organism>
<keyword evidence="2" id="KW-0804">Transcription</keyword>
<dbReference type="InterPro" id="IPR001034">
    <property type="entry name" value="DeoR_HTH"/>
</dbReference>
<gene>
    <name evidence="4" type="ORF">DGMP_35220</name>
</gene>
<dbReference type="PANTHER" id="PTHR34580">
    <property type="match status" value="1"/>
</dbReference>
<name>A0A8D5FWA7_9BACT</name>
<feature type="domain" description="HTH deoR-type" evidence="3">
    <location>
        <begin position="2"/>
        <end position="57"/>
    </location>
</feature>
<dbReference type="EMBL" id="AP024086">
    <property type="protein sequence ID" value="BCL62829.1"/>
    <property type="molecule type" value="Genomic_DNA"/>
</dbReference>
<dbReference type="RefSeq" id="WP_228855138.1">
    <property type="nucleotide sequence ID" value="NZ_AP024086.1"/>
</dbReference>
<evidence type="ECO:0000256" key="2">
    <source>
        <dbReference type="ARBA" id="ARBA00023163"/>
    </source>
</evidence>
<dbReference type="InterPro" id="IPR051534">
    <property type="entry name" value="CBASS_pafABC_assoc_protein"/>
</dbReference>
<dbReference type="AlphaFoldDB" id="A0A8D5FWA7"/>
<keyword evidence="5" id="KW-1185">Reference proteome</keyword>
<dbReference type="InterPro" id="IPR057727">
    <property type="entry name" value="WCX_dom"/>
</dbReference>
<proteinExistence type="predicted"/>
<dbReference type="Pfam" id="PF08279">
    <property type="entry name" value="HTH_11"/>
    <property type="match status" value="1"/>
</dbReference>
<evidence type="ECO:0000256" key="1">
    <source>
        <dbReference type="ARBA" id="ARBA00023015"/>
    </source>
</evidence>
<dbReference type="PANTHER" id="PTHR34580:SF1">
    <property type="entry name" value="PROTEIN PAFC"/>
    <property type="match status" value="1"/>
</dbReference>
<dbReference type="PROSITE" id="PS51000">
    <property type="entry name" value="HTH_DEOR_2"/>
    <property type="match status" value="1"/>
</dbReference>
<dbReference type="Pfam" id="PF13280">
    <property type="entry name" value="WYL"/>
    <property type="match status" value="1"/>
</dbReference>
<dbReference type="PIRSF" id="PIRSF016838">
    <property type="entry name" value="PafC"/>
    <property type="match status" value="1"/>
</dbReference>
<accession>A0A8D5FWA7</accession>
<dbReference type="InterPro" id="IPR028349">
    <property type="entry name" value="PafC-like"/>
</dbReference>
<dbReference type="InterPro" id="IPR013196">
    <property type="entry name" value="HTH_11"/>
</dbReference>
<dbReference type="InterPro" id="IPR026881">
    <property type="entry name" value="WYL_dom"/>
</dbReference>
<evidence type="ECO:0000313" key="5">
    <source>
        <dbReference type="Proteomes" id="UP000826725"/>
    </source>
</evidence>
<protein>
    <submittedName>
        <fullName evidence="4">DeoR family transcriptional regulator</fullName>
    </submittedName>
</protein>
<evidence type="ECO:0000259" key="3">
    <source>
        <dbReference type="PROSITE" id="PS51000"/>
    </source>
</evidence>
<reference evidence="4" key="1">
    <citation type="submission" date="2020-09" db="EMBL/GenBank/DDBJ databases">
        <title>Desulfogranum mesoprofundum gen. nov., sp. nov., a novel mesophilic, sulfate-reducing chemolithoautotroph isolated from a deep-sea hydrothermal vent chimney in the Suiyo Seamount.</title>
        <authorList>
            <person name="Hashimoto Y."/>
            <person name="Nakagawa S."/>
        </authorList>
    </citation>
    <scope>NUCLEOTIDE SEQUENCE</scope>
    <source>
        <strain evidence="4">KT2</strain>
    </source>
</reference>
<dbReference type="Proteomes" id="UP000826725">
    <property type="component" value="Chromosome"/>
</dbReference>
<dbReference type="PROSITE" id="PS52050">
    <property type="entry name" value="WYL"/>
    <property type="match status" value="1"/>
</dbReference>
<dbReference type="GO" id="GO:0003700">
    <property type="term" value="F:DNA-binding transcription factor activity"/>
    <property type="evidence" value="ECO:0007669"/>
    <property type="project" value="InterPro"/>
</dbReference>
<keyword evidence="1" id="KW-0805">Transcription regulation</keyword>
<sequence length="309" mass="36115">MKIDRLLSIVIMLLNRDRVQARELADYFEVSTRTIYRDIDAINRAGIPVVTHQGNKGGVGIVEGYRLDRQVLTLDDMVSMLSILKGVNATFQNRQVDRSIEKLHALIPADRQGEVQKQISSLVIDIMPWGIRHQEEKIELLQGAIGDRFLIEFSYRDGNGARSRRTVEPMTLIFKSTAWYLFAYCRLRNDFRLFRLTRMTELTLTGIKFNRRPGQYQHYDHQCTGNTRMIKLKVKFSAEIRHTIEDYFEESFLKYQENGDILAHFEVPDNDWVLSWLLSLGNKAELIEPAEMRVQLQEKARKIEKLYQT</sequence>